<dbReference type="GO" id="GO:0046872">
    <property type="term" value="F:metal ion binding"/>
    <property type="evidence" value="ECO:0007669"/>
    <property type="project" value="UniProtKB-UniRule"/>
</dbReference>
<keyword evidence="6" id="KW-0547">Nucleotide-binding</keyword>
<reference evidence="7" key="2">
    <citation type="journal article" date="2021" name="PeerJ">
        <title>Extensive microbial diversity within the chicken gut microbiome revealed by metagenomics and culture.</title>
        <authorList>
            <person name="Gilroy R."/>
            <person name="Ravi A."/>
            <person name="Getino M."/>
            <person name="Pursley I."/>
            <person name="Horton D.L."/>
            <person name="Alikhan N.F."/>
            <person name="Baker D."/>
            <person name="Gharbi K."/>
            <person name="Hall N."/>
            <person name="Watson M."/>
            <person name="Adriaenssens E.M."/>
            <person name="Foster-Nyarko E."/>
            <person name="Jarju S."/>
            <person name="Secka A."/>
            <person name="Antonio M."/>
            <person name="Oren A."/>
            <person name="Chaudhuri R.R."/>
            <person name="La Ragione R."/>
            <person name="Hildebrand F."/>
            <person name="Pallen M.J."/>
        </authorList>
    </citation>
    <scope>NUCLEOTIDE SEQUENCE</scope>
    <source>
        <strain evidence="7">CHK183-6373</strain>
    </source>
</reference>
<proteinExistence type="inferred from homology"/>
<dbReference type="Pfam" id="PF01513">
    <property type="entry name" value="NAD_kinase"/>
    <property type="match status" value="1"/>
</dbReference>
<comment type="catalytic activity">
    <reaction evidence="5 6">
        <text>NAD(+) + ATP = ADP + NADP(+) + H(+)</text>
        <dbReference type="Rhea" id="RHEA:18629"/>
        <dbReference type="ChEBI" id="CHEBI:15378"/>
        <dbReference type="ChEBI" id="CHEBI:30616"/>
        <dbReference type="ChEBI" id="CHEBI:57540"/>
        <dbReference type="ChEBI" id="CHEBI:58349"/>
        <dbReference type="ChEBI" id="CHEBI:456216"/>
        <dbReference type="EC" id="2.7.1.23"/>
    </reaction>
</comment>
<keyword evidence="4 6" id="KW-0520">NAD</keyword>
<comment type="cofactor">
    <cofactor evidence="6">
        <name>a divalent metal cation</name>
        <dbReference type="ChEBI" id="CHEBI:60240"/>
    </cofactor>
</comment>
<dbReference type="SUPFAM" id="SSF111331">
    <property type="entry name" value="NAD kinase/diacylglycerol kinase-like"/>
    <property type="match status" value="1"/>
</dbReference>
<feature type="binding site" evidence="6">
    <location>
        <position position="158"/>
    </location>
    <ligand>
        <name>NAD(+)</name>
        <dbReference type="ChEBI" id="CHEBI:57540"/>
    </ligand>
</feature>
<dbReference type="PANTHER" id="PTHR20275:SF0">
    <property type="entry name" value="NAD KINASE"/>
    <property type="match status" value="1"/>
</dbReference>
<dbReference type="GO" id="GO:0005524">
    <property type="term" value="F:ATP binding"/>
    <property type="evidence" value="ECO:0007669"/>
    <property type="project" value="UniProtKB-KW"/>
</dbReference>
<evidence type="ECO:0000256" key="5">
    <source>
        <dbReference type="ARBA" id="ARBA00047925"/>
    </source>
</evidence>
<keyword evidence="1 6" id="KW-0808">Transferase</keyword>
<comment type="caution">
    <text evidence="6">Lacks conserved residue(s) required for the propagation of feature annotation.</text>
</comment>
<comment type="function">
    <text evidence="6">Involved in the regulation of the intracellular balance of NAD and NADP, and is a key enzyme in the biosynthesis of NADP. Catalyzes specifically the phosphorylation on 2'-hydroxyl of the adenosine moiety of NAD to yield NADP.</text>
</comment>
<feature type="binding site" evidence="6">
    <location>
        <position position="139"/>
    </location>
    <ligand>
        <name>NAD(+)</name>
        <dbReference type="ChEBI" id="CHEBI:57540"/>
    </ligand>
</feature>
<dbReference type="GO" id="GO:0005737">
    <property type="term" value="C:cytoplasm"/>
    <property type="evidence" value="ECO:0007669"/>
    <property type="project" value="UniProtKB-SubCell"/>
</dbReference>
<comment type="subcellular location">
    <subcellularLocation>
        <location evidence="6">Cytoplasm</location>
    </subcellularLocation>
</comment>
<feature type="binding site" evidence="6">
    <location>
        <begin position="169"/>
        <end position="174"/>
    </location>
    <ligand>
        <name>NAD(+)</name>
        <dbReference type="ChEBI" id="CHEBI:57540"/>
    </ligand>
</feature>
<dbReference type="InterPro" id="IPR017438">
    <property type="entry name" value="ATP-NAD_kinase_N"/>
</dbReference>
<feature type="binding site" evidence="6">
    <location>
        <begin position="127"/>
        <end position="128"/>
    </location>
    <ligand>
        <name>NAD(+)</name>
        <dbReference type="ChEBI" id="CHEBI:57540"/>
    </ligand>
</feature>
<comment type="caution">
    <text evidence="7">The sequence shown here is derived from an EMBL/GenBank/DDBJ whole genome shotgun (WGS) entry which is preliminary data.</text>
</comment>
<dbReference type="InterPro" id="IPR016064">
    <property type="entry name" value="NAD/diacylglycerol_kinase_sf"/>
</dbReference>
<dbReference type="InterPro" id="IPR002504">
    <property type="entry name" value="NADK"/>
</dbReference>
<dbReference type="PANTHER" id="PTHR20275">
    <property type="entry name" value="NAD KINASE"/>
    <property type="match status" value="1"/>
</dbReference>
<dbReference type="GO" id="GO:0051287">
    <property type="term" value="F:NAD binding"/>
    <property type="evidence" value="ECO:0007669"/>
    <property type="project" value="UniProtKB-ARBA"/>
</dbReference>
<dbReference type="Proteomes" id="UP000886884">
    <property type="component" value="Unassembled WGS sequence"/>
</dbReference>
<dbReference type="EC" id="2.7.1.23" evidence="6"/>
<dbReference type="Pfam" id="PF20143">
    <property type="entry name" value="NAD_kinase_C"/>
    <property type="match status" value="1"/>
</dbReference>
<dbReference type="GO" id="GO:0019674">
    <property type="term" value="P:NAD+ metabolic process"/>
    <property type="evidence" value="ECO:0007669"/>
    <property type="project" value="InterPro"/>
</dbReference>
<evidence type="ECO:0000313" key="7">
    <source>
        <dbReference type="EMBL" id="HIV27641.1"/>
    </source>
</evidence>
<dbReference type="GO" id="GO:0006741">
    <property type="term" value="P:NADP+ biosynthetic process"/>
    <property type="evidence" value="ECO:0007669"/>
    <property type="project" value="UniProtKB-UniRule"/>
</dbReference>
<dbReference type="HAMAP" id="MF_00361">
    <property type="entry name" value="NAD_kinase"/>
    <property type="match status" value="1"/>
</dbReference>
<evidence type="ECO:0000256" key="1">
    <source>
        <dbReference type="ARBA" id="ARBA00022679"/>
    </source>
</evidence>
<feature type="active site" description="Proton acceptor" evidence="6">
    <location>
        <position position="57"/>
    </location>
</feature>
<dbReference type="EMBL" id="DVOT01000125">
    <property type="protein sequence ID" value="HIV27641.1"/>
    <property type="molecule type" value="Genomic_DNA"/>
</dbReference>
<gene>
    <name evidence="6" type="primary">nadK</name>
    <name evidence="7" type="ORF">IAA64_06700</name>
</gene>
<organism evidence="7 8">
    <name type="scientific">Candidatus Ornithocaccomicrobium faecavium</name>
    <dbReference type="NCBI Taxonomy" id="2840890"/>
    <lineage>
        <taxon>Bacteria</taxon>
        <taxon>Bacillati</taxon>
        <taxon>Bacillota</taxon>
        <taxon>Clostridia</taxon>
        <taxon>Candidatus Ornithocaccomicrobium</taxon>
    </lineage>
</organism>
<evidence type="ECO:0000313" key="8">
    <source>
        <dbReference type="Proteomes" id="UP000886884"/>
    </source>
</evidence>
<accession>A0A9D1TCG7</accession>
<dbReference type="Gene3D" id="2.60.200.30">
    <property type="entry name" value="Probable inorganic polyphosphate/atp-NAD kinase, domain 2"/>
    <property type="match status" value="1"/>
</dbReference>
<reference evidence="7" key="1">
    <citation type="submission" date="2020-10" db="EMBL/GenBank/DDBJ databases">
        <authorList>
            <person name="Gilroy R."/>
        </authorList>
    </citation>
    <scope>NUCLEOTIDE SEQUENCE</scope>
    <source>
        <strain evidence="7">CHK183-6373</strain>
    </source>
</reference>
<name>A0A9D1TCG7_9FIRM</name>
<keyword evidence="6" id="KW-0067">ATP-binding</keyword>
<evidence type="ECO:0000256" key="3">
    <source>
        <dbReference type="ARBA" id="ARBA00022857"/>
    </source>
</evidence>
<comment type="similarity">
    <text evidence="6">Belongs to the NAD kinase family.</text>
</comment>
<dbReference type="AlphaFoldDB" id="A0A9D1TCG7"/>
<evidence type="ECO:0000256" key="4">
    <source>
        <dbReference type="ARBA" id="ARBA00023027"/>
    </source>
</evidence>
<dbReference type="InterPro" id="IPR017437">
    <property type="entry name" value="ATP-NAD_kinase_PpnK-typ_C"/>
</dbReference>
<dbReference type="GO" id="GO:0003951">
    <property type="term" value="F:NAD+ kinase activity"/>
    <property type="evidence" value="ECO:0007669"/>
    <property type="project" value="UniProtKB-UniRule"/>
</dbReference>
<sequence>MWHSVGILINPMKAECAAVADRLEGIFLSYGVRCVRGLPEDRAALSACDFLCVLGGDGTILAALDIALPAEQPILGINLGRVGFLTEIEPAHMEDGIAQLMAGKWQIEERTLMRARAESGESAFALNEIAIVRAGVSARILTIEADVNGYPVARVSGDGIIASTVTGSTAYSLSAGGPIIAPSVKAFVLTPICPHTMSSRPVVVSEEDRICLRVVGENGSAQAVCDGRAMWPHVREIGVERAEKTAKFLRLNQRNFYHLLREKLSEW</sequence>
<keyword evidence="3 6" id="KW-0521">NADP</keyword>
<feature type="binding site" evidence="6">
    <location>
        <begin position="57"/>
        <end position="58"/>
    </location>
    <ligand>
        <name>NAD(+)</name>
        <dbReference type="ChEBI" id="CHEBI:57540"/>
    </ligand>
</feature>
<evidence type="ECO:0000256" key="2">
    <source>
        <dbReference type="ARBA" id="ARBA00022777"/>
    </source>
</evidence>
<evidence type="ECO:0000256" key="6">
    <source>
        <dbReference type="HAMAP-Rule" id="MF_00361"/>
    </source>
</evidence>
<protein>
    <recommendedName>
        <fullName evidence="6">NAD kinase</fullName>
        <ecNumber evidence="6">2.7.1.23</ecNumber>
    </recommendedName>
    <alternativeName>
        <fullName evidence="6">ATP-dependent NAD kinase</fullName>
    </alternativeName>
</protein>
<keyword evidence="6" id="KW-0963">Cytoplasm</keyword>
<dbReference type="Gene3D" id="3.40.50.10330">
    <property type="entry name" value="Probable inorganic polyphosphate/atp-NAD kinase, domain 1"/>
    <property type="match status" value="1"/>
</dbReference>
<keyword evidence="2 6" id="KW-0418">Kinase</keyword>